<evidence type="ECO:0000256" key="10">
    <source>
        <dbReference type="ARBA" id="ARBA00022842"/>
    </source>
</evidence>
<comment type="similarity">
    <text evidence="12">Belongs to the phosphofructokinase type A (PFKA) family. Mixed-substrate PFK group III subfamily.</text>
</comment>
<feature type="binding site" description="in other chain" evidence="12">
    <location>
        <begin position="138"/>
        <end position="140"/>
    </location>
    <ligand>
        <name>substrate</name>
        <note>ligand shared between dimeric partners</note>
    </ligand>
</feature>
<dbReference type="UniPathway" id="UPA00109">
    <property type="reaction ID" value="UER00182"/>
</dbReference>
<dbReference type="PANTHER" id="PTHR13697">
    <property type="entry name" value="PHOSPHOFRUCTOKINASE"/>
    <property type="match status" value="1"/>
</dbReference>
<dbReference type="Gene3D" id="3.40.50.450">
    <property type="match status" value="1"/>
</dbReference>
<dbReference type="PANTHER" id="PTHR13697:SF52">
    <property type="entry name" value="ATP-DEPENDENT 6-PHOSPHOFRUCTOKINASE 3"/>
    <property type="match status" value="1"/>
</dbReference>
<reference evidence="15 16" key="1">
    <citation type="submission" date="2015-09" db="EMBL/GenBank/DDBJ databases">
        <authorList>
            <consortium name="Pathogen Informatics"/>
        </authorList>
    </citation>
    <scope>NUCLEOTIDE SEQUENCE [LARGE SCALE GENOMIC DNA]</scope>
    <source>
        <strain evidence="15 16">2789STDY5834928</strain>
    </source>
</reference>
<dbReference type="PROSITE" id="PS00433">
    <property type="entry name" value="PHOSPHOFRUCTOKINASE"/>
    <property type="match status" value="1"/>
</dbReference>
<name>A0A174Z5P1_9FIRM</name>
<evidence type="ECO:0000256" key="3">
    <source>
        <dbReference type="ARBA" id="ARBA00004679"/>
    </source>
</evidence>
<comment type="function">
    <text evidence="12">Catalyzes the phosphorylation of D-fructose 6-phosphate to fructose 1,6-bisphosphate by ATP, the first committing step of glycolysis.</text>
</comment>
<keyword evidence="6 12" id="KW-0479">Metal-binding</keyword>
<dbReference type="EC" id="2.7.1.11" evidence="12"/>
<dbReference type="EMBL" id="CZBY01000001">
    <property type="protein sequence ID" value="CUQ81217.1"/>
    <property type="molecule type" value="Genomic_DNA"/>
</dbReference>
<dbReference type="AlphaFoldDB" id="A0A174Z5P1"/>
<dbReference type="OrthoDB" id="9802503at2"/>
<evidence type="ECO:0000256" key="8">
    <source>
        <dbReference type="ARBA" id="ARBA00022777"/>
    </source>
</evidence>
<feature type="site" description="Important for substrate specificity; cannot use PPi as phosphoryl donor" evidence="12">
    <location>
        <position position="117"/>
    </location>
</feature>
<dbReference type="SUPFAM" id="SSF53784">
    <property type="entry name" value="Phosphofructokinase"/>
    <property type="match status" value="1"/>
</dbReference>
<dbReference type="InterPro" id="IPR000023">
    <property type="entry name" value="Phosphofructokinase_dom"/>
</dbReference>
<comment type="subcellular location">
    <subcellularLocation>
        <location evidence="2 12">Cytoplasm</location>
    </subcellularLocation>
</comment>
<feature type="domain" description="Phosphofructokinase" evidence="14">
    <location>
        <begin position="5"/>
        <end position="310"/>
    </location>
</feature>
<proteinExistence type="inferred from homology"/>
<feature type="binding site" description="in other chain" evidence="12">
    <location>
        <position position="235"/>
    </location>
    <ligand>
        <name>substrate</name>
        <note>ligand shared between dimeric partners</note>
    </ligand>
</feature>
<evidence type="ECO:0000256" key="9">
    <source>
        <dbReference type="ARBA" id="ARBA00022840"/>
    </source>
</evidence>
<keyword evidence="10 12" id="KW-0460">Magnesium</keyword>
<evidence type="ECO:0000256" key="5">
    <source>
        <dbReference type="ARBA" id="ARBA00022679"/>
    </source>
</evidence>
<feature type="active site" description="Proton acceptor" evidence="12">
    <location>
        <position position="140"/>
    </location>
</feature>
<evidence type="ECO:0000313" key="15">
    <source>
        <dbReference type="EMBL" id="CUQ81217.1"/>
    </source>
</evidence>
<dbReference type="GO" id="GO:0016208">
    <property type="term" value="F:AMP binding"/>
    <property type="evidence" value="ECO:0007669"/>
    <property type="project" value="TreeGrafter"/>
</dbReference>
<keyword evidence="7 12" id="KW-0547">Nucleotide-binding</keyword>
<dbReference type="InterPro" id="IPR035966">
    <property type="entry name" value="PKF_sf"/>
</dbReference>
<evidence type="ECO:0000256" key="2">
    <source>
        <dbReference type="ARBA" id="ARBA00004496"/>
    </source>
</evidence>
<dbReference type="InterPro" id="IPR012003">
    <property type="entry name" value="ATP_PFK_prok-type"/>
</dbReference>
<dbReference type="HAMAP" id="MF_01976">
    <property type="entry name" value="Phosphofructokinase_III"/>
    <property type="match status" value="1"/>
</dbReference>
<comment type="pathway">
    <text evidence="3 12">Carbohydrate degradation; glycolysis; D-glyceraldehyde 3-phosphate and glycerone phosphate from D-glucose: step 3/4.</text>
</comment>
<feature type="binding site" description="in other chain" evidence="12">
    <location>
        <begin position="285"/>
        <end position="288"/>
    </location>
    <ligand>
        <name>substrate</name>
        <note>ligand shared between dimeric partners</note>
    </ligand>
</feature>
<feature type="binding site" evidence="12">
    <location>
        <position position="13"/>
    </location>
    <ligand>
        <name>ATP</name>
        <dbReference type="ChEBI" id="CHEBI:30616"/>
    </ligand>
</feature>
<feature type="binding site" evidence="12">
    <location>
        <position position="279"/>
    </location>
    <ligand>
        <name>substrate</name>
        <note>ligand shared between dimeric partners</note>
    </ligand>
</feature>
<evidence type="ECO:0000256" key="1">
    <source>
        <dbReference type="ARBA" id="ARBA00001946"/>
    </source>
</evidence>
<dbReference type="GO" id="GO:0030388">
    <property type="term" value="P:fructose 1,6-bisphosphate metabolic process"/>
    <property type="evidence" value="ECO:0007669"/>
    <property type="project" value="TreeGrafter"/>
</dbReference>
<organism evidence="15 16">
    <name type="scientific">[Eubacterium] siraeum</name>
    <dbReference type="NCBI Taxonomy" id="39492"/>
    <lineage>
        <taxon>Bacteria</taxon>
        <taxon>Bacillati</taxon>
        <taxon>Bacillota</taxon>
        <taxon>Clostridia</taxon>
        <taxon>Eubacteriales</taxon>
        <taxon>Oscillospiraceae</taxon>
        <taxon>Oscillospiraceae incertae sedis</taxon>
    </lineage>
</organism>
<dbReference type="GO" id="GO:0003872">
    <property type="term" value="F:6-phosphofructokinase activity"/>
    <property type="evidence" value="ECO:0007669"/>
    <property type="project" value="UniProtKB-UniRule"/>
</dbReference>
<dbReference type="GO" id="GO:0005524">
    <property type="term" value="F:ATP binding"/>
    <property type="evidence" value="ECO:0007669"/>
    <property type="project" value="UniProtKB-KW"/>
</dbReference>
<feature type="binding site" evidence="12">
    <location>
        <begin position="115"/>
        <end position="118"/>
    </location>
    <ligand>
        <name>ATP</name>
        <dbReference type="ChEBI" id="CHEBI:30616"/>
    </ligand>
</feature>
<feature type="coiled-coil region" evidence="13">
    <location>
        <begin position="231"/>
        <end position="261"/>
    </location>
</feature>
<protein>
    <recommendedName>
        <fullName evidence="12">ATP-dependent 6-phosphofructokinase</fullName>
        <shortName evidence="12">ATP-PFK</shortName>
        <shortName evidence="12">Phosphofructokinase</shortName>
        <ecNumber evidence="12">2.7.1.11</ecNumber>
    </recommendedName>
    <alternativeName>
        <fullName evidence="12">Phosphohexokinase</fullName>
    </alternativeName>
</protein>
<feature type="binding site" evidence="12">
    <location>
        <position position="116"/>
    </location>
    <ligand>
        <name>Mg(2+)</name>
        <dbReference type="ChEBI" id="CHEBI:18420"/>
        <note>catalytic</note>
    </ligand>
</feature>
<dbReference type="GO" id="GO:0048029">
    <property type="term" value="F:monosaccharide binding"/>
    <property type="evidence" value="ECO:0007669"/>
    <property type="project" value="TreeGrafter"/>
</dbReference>
<evidence type="ECO:0000256" key="13">
    <source>
        <dbReference type="SAM" id="Coils"/>
    </source>
</evidence>
<gene>
    <name evidence="15" type="primary">pfkA_1</name>
    <name evidence="12" type="synonym">pfkA</name>
    <name evidence="15" type="ORF">ERS852540_00225</name>
</gene>
<dbReference type="GO" id="GO:0047334">
    <property type="term" value="F:diphosphate-fructose-6-phosphate 1-phosphotransferase activity"/>
    <property type="evidence" value="ECO:0007669"/>
    <property type="project" value="InterPro"/>
</dbReference>
<comment type="subunit">
    <text evidence="12">Homodimer or homotetramer.</text>
</comment>
<dbReference type="GO" id="GO:0070095">
    <property type="term" value="F:fructose-6-phosphate binding"/>
    <property type="evidence" value="ECO:0007669"/>
    <property type="project" value="TreeGrafter"/>
</dbReference>
<dbReference type="GO" id="GO:0061621">
    <property type="term" value="P:canonical glycolysis"/>
    <property type="evidence" value="ECO:0007669"/>
    <property type="project" value="TreeGrafter"/>
</dbReference>
<dbReference type="GO" id="GO:0046872">
    <property type="term" value="F:metal ion binding"/>
    <property type="evidence" value="ECO:0007669"/>
    <property type="project" value="UniProtKB-KW"/>
</dbReference>
<evidence type="ECO:0000256" key="4">
    <source>
        <dbReference type="ARBA" id="ARBA00022490"/>
    </source>
</evidence>
<feature type="binding site" evidence="12">
    <location>
        <position position="175"/>
    </location>
    <ligand>
        <name>substrate</name>
        <note>ligand shared between dimeric partners</note>
    </ligand>
</feature>
<dbReference type="PRINTS" id="PR00476">
    <property type="entry name" value="PHFRCTKINASE"/>
</dbReference>
<dbReference type="FunFam" id="3.40.50.460:FF:000002">
    <property type="entry name" value="ATP-dependent 6-phosphofructokinase"/>
    <property type="match status" value="1"/>
</dbReference>
<dbReference type="InterPro" id="IPR015912">
    <property type="entry name" value="Phosphofructokinase_CS"/>
</dbReference>
<dbReference type="NCBIfam" id="NF002872">
    <property type="entry name" value="PRK03202.1"/>
    <property type="match status" value="1"/>
</dbReference>
<keyword evidence="9 12" id="KW-0067">ATP-binding</keyword>
<evidence type="ECO:0000256" key="7">
    <source>
        <dbReference type="ARBA" id="ARBA00022741"/>
    </source>
</evidence>
<keyword evidence="4 12" id="KW-0963">Cytoplasm</keyword>
<comment type="caution">
    <text evidence="12">Lacks conserved residue(s) required for the propagation of feature annotation.</text>
</comment>
<comment type="cofactor">
    <cofactor evidence="1 12">
        <name>Mg(2+)</name>
        <dbReference type="ChEBI" id="CHEBI:18420"/>
    </cofactor>
</comment>
<evidence type="ECO:0000256" key="6">
    <source>
        <dbReference type="ARBA" id="ARBA00022723"/>
    </source>
</evidence>
<dbReference type="GO" id="GO:0042802">
    <property type="term" value="F:identical protein binding"/>
    <property type="evidence" value="ECO:0007669"/>
    <property type="project" value="TreeGrafter"/>
</dbReference>
<dbReference type="STRING" id="39492.ERS852540_00225"/>
<keyword evidence="5 12" id="KW-0808">Transferase</keyword>
<dbReference type="Pfam" id="PF00365">
    <property type="entry name" value="PFK"/>
    <property type="match status" value="1"/>
</dbReference>
<feature type="binding site" evidence="12">
    <location>
        <begin position="78"/>
        <end position="79"/>
    </location>
    <ligand>
        <name>ATP</name>
        <dbReference type="ChEBI" id="CHEBI:30616"/>
    </ligand>
</feature>
<dbReference type="GO" id="GO:0006002">
    <property type="term" value="P:fructose 6-phosphate metabolic process"/>
    <property type="evidence" value="ECO:0007669"/>
    <property type="project" value="InterPro"/>
</dbReference>
<keyword evidence="8 12" id="KW-0418">Kinase</keyword>
<dbReference type="Proteomes" id="UP000095662">
    <property type="component" value="Unassembled WGS sequence"/>
</dbReference>
<dbReference type="Gene3D" id="3.40.50.460">
    <property type="entry name" value="Phosphofructokinase domain"/>
    <property type="match status" value="1"/>
</dbReference>
<dbReference type="InterPro" id="IPR022953">
    <property type="entry name" value="ATP_PFK"/>
</dbReference>
<keyword evidence="11 12" id="KW-0324">Glycolysis</keyword>
<dbReference type="InterPro" id="IPR012829">
    <property type="entry name" value="Phosphofructokinase_III"/>
</dbReference>
<sequence>MAKRRIGILTSGGDCPGLNATIRGAAKACYSMFGEDNVEIVGISNGFHGLIHNNCRIMKPEDFSGILTQGGTILGTKRTPYKMMQVIEADNIDKVAEMKATYKQQKLDCILTLGGNGTHKTANLLSEEGLNIIGLPKTIDNDIWGTDVTFGFHTAVDIATEVVDRIHTTATSHRRIMVIEIMGNKAGWLTLYSGIAGGADIILIPEIPYDIDKVIDACEKRAQSGKTFSIIAVAEGAMDIAEAAMKKKERAKKRAEAGETTVTNRIAKQIEAATGFESRTVVPGHILRGGSPSAYDRVLATKFGARAAMLIKQEKYGYTVAKIGSKISENKLSDVTMKTKFVPENDELVITGKSIGVSFGD</sequence>
<accession>A0A174Z5P1</accession>
<evidence type="ECO:0000313" key="16">
    <source>
        <dbReference type="Proteomes" id="UP000095662"/>
    </source>
</evidence>
<evidence type="ECO:0000256" key="11">
    <source>
        <dbReference type="ARBA" id="ARBA00023152"/>
    </source>
</evidence>
<keyword evidence="13" id="KW-0175">Coiled coil</keyword>
<dbReference type="GO" id="GO:0005945">
    <property type="term" value="C:6-phosphofructokinase complex"/>
    <property type="evidence" value="ECO:0007669"/>
    <property type="project" value="TreeGrafter"/>
</dbReference>
<comment type="catalytic activity">
    <reaction evidence="12">
        <text>beta-D-fructose 6-phosphate + ATP = beta-D-fructose 1,6-bisphosphate + ADP + H(+)</text>
        <dbReference type="Rhea" id="RHEA:16109"/>
        <dbReference type="ChEBI" id="CHEBI:15378"/>
        <dbReference type="ChEBI" id="CHEBI:30616"/>
        <dbReference type="ChEBI" id="CHEBI:32966"/>
        <dbReference type="ChEBI" id="CHEBI:57634"/>
        <dbReference type="ChEBI" id="CHEBI:456216"/>
        <dbReference type="EC" id="2.7.1.11"/>
    </reaction>
</comment>
<dbReference type="PIRSF" id="PIRSF000532">
    <property type="entry name" value="ATP_PFK_prok"/>
    <property type="match status" value="1"/>
</dbReference>
<evidence type="ECO:0000256" key="12">
    <source>
        <dbReference type="HAMAP-Rule" id="MF_01976"/>
    </source>
</evidence>
<evidence type="ECO:0000259" key="14">
    <source>
        <dbReference type="Pfam" id="PF00365"/>
    </source>
</evidence>